<keyword evidence="3" id="KW-1185">Reference proteome</keyword>
<feature type="region of interest" description="Disordered" evidence="1">
    <location>
        <begin position="28"/>
        <end position="66"/>
    </location>
</feature>
<evidence type="ECO:0000313" key="2">
    <source>
        <dbReference type="EMBL" id="KAK5986459.1"/>
    </source>
</evidence>
<accession>A0AAN8ITS0</accession>
<dbReference type="Proteomes" id="UP001331761">
    <property type="component" value="Unassembled WGS sequence"/>
</dbReference>
<name>A0AAN8ITS0_TRICO</name>
<organism evidence="2 3">
    <name type="scientific">Trichostrongylus colubriformis</name>
    <name type="common">Black scour worm</name>
    <dbReference type="NCBI Taxonomy" id="6319"/>
    <lineage>
        <taxon>Eukaryota</taxon>
        <taxon>Metazoa</taxon>
        <taxon>Ecdysozoa</taxon>
        <taxon>Nematoda</taxon>
        <taxon>Chromadorea</taxon>
        <taxon>Rhabditida</taxon>
        <taxon>Rhabditina</taxon>
        <taxon>Rhabditomorpha</taxon>
        <taxon>Strongyloidea</taxon>
        <taxon>Trichostrongylidae</taxon>
        <taxon>Trichostrongylus</taxon>
    </lineage>
</organism>
<proteinExistence type="predicted"/>
<reference evidence="2 3" key="1">
    <citation type="submission" date="2019-10" db="EMBL/GenBank/DDBJ databases">
        <title>Assembly and Annotation for the nematode Trichostrongylus colubriformis.</title>
        <authorList>
            <person name="Martin J."/>
        </authorList>
    </citation>
    <scope>NUCLEOTIDE SEQUENCE [LARGE SCALE GENOMIC DNA]</scope>
    <source>
        <strain evidence="2">G859</strain>
        <tissue evidence="2">Whole worm</tissue>
    </source>
</reference>
<dbReference type="AlphaFoldDB" id="A0AAN8ITS0"/>
<protein>
    <submittedName>
        <fullName evidence="2">Uncharacterized protein</fullName>
    </submittedName>
</protein>
<comment type="caution">
    <text evidence="2">The sequence shown here is derived from an EMBL/GenBank/DDBJ whole genome shotgun (WGS) entry which is preliminary data.</text>
</comment>
<dbReference type="EMBL" id="WIXE01000588">
    <property type="protein sequence ID" value="KAK5986459.1"/>
    <property type="molecule type" value="Genomic_DNA"/>
</dbReference>
<sequence>MSDPDLYGPFEFRSLKIYQAFQNADKQRTTVNQKLDGNESELEASGGRKHLQSGNRGPKEAQPPHV</sequence>
<evidence type="ECO:0000313" key="3">
    <source>
        <dbReference type="Proteomes" id="UP001331761"/>
    </source>
</evidence>
<evidence type="ECO:0000256" key="1">
    <source>
        <dbReference type="SAM" id="MobiDB-lite"/>
    </source>
</evidence>
<gene>
    <name evidence="2" type="ORF">GCK32_005818</name>
</gene>